<keyword evidence="2" id="KW-1185">Reference proteome</keyword>
<dbReference type="Proteomes" id="UP000002588">
    <property type="component" value="Chromosome"/>
</dbReference>
<dbReference type="Gene3D" id="1.25.10.10">
    <property type="entry name" value="Leucine-rich Repeat Variant"/>
    <property type="match status" value="1"/>
</dbReference>
<gene>
    <name evidence="1" type="ordered locus">azo3883</name>
</gene>
<dbReference type="AlphaFoldDB" id="A1KCE3"/>
<accession>A1KCE3</accession>
<evidence type="ECO:0000313" key="2">
    <source>
        <dbReference type="Proteomes" id="UP000002588"/>
    </source>
</evidence>
<dbReference type="InterPro" id="IPR011989">
    <property type="entry name" value="ARM-like"/>
</dbReference>
<dbReference type="STRING" id="62928.azo3883"/>
<protein>
    <recommendedName>
        <fullName evidence="3">TIGR02270 family protein</fullName>
    </recommendedName>
</protein>
<proteinExistence type="predicted"/>
<dbReference type="eggNOG" id="ENOG50347WQ">
    <property type="taxonomic scope" value="Bacteria"/>
</dbReference>
<dbReference type="KEGG" id="azo:azo3883"/>
<dbReference type="InterPro" id="IPR016024">
    <property type="entry name" value="ARM-type_fold"/>
</dbReference>
<dbReference type="SUPFAM" id="SSF48371">
    <property type="entry name" value="ARM repeat"/>
    <property type="match status" value="1"/>
</dbReference>
<reference evidence="1 2" key="1">
    <citation type="journal article" date="2006" name="Nat. Biotechnol.">
        <title>Complete genome of the mutualistic, N2-fixing grass endophyte Azoarcus sp. strain BH72.</title>
        <authorList>
            <person name="Krause A."/>
            <person name="Ramakumar A."/>
            <person name="Bartels D."/>
            <person name="Battistoni F."/>
            <person name="Bekel T."/>
            <person name="Boch J."/>
            <person name="Boehm M."/>
            <person name="Friedrich F."/>
            <person name="Hurek T."/>
            <person name="Krause L."/>
            <person name="Linke B."/>
            <person name="McHardy A.C."/>
            <person name="Sarkar A."/>
            <person name="Schneiker S."/>
            <person name="Syed A.A."/>
            <person name="Thauer R."/>
            <person name="Vorhoelter F.-J."/>
            <person name="Weidner S."/>
            <person name="Puehler A."/>
            <person name="Reinhold-Hurek B."/>
            <person name="Kaiser O."/>
            <person name="Goesmann A."/>
        </authorList>
    </citation>
    <scope>NUCLEOTIDE SEQUENCE [LARGE SCALE GENOMIC DNA]</scope>
    <source>
        <strain evidence="1 2">BH72</strain>
    </source>
</reference>
<dbReference type="HOGENOM" id="CLU_682883_0_0_4"/>
<dbReference type="EMBL" id="AM406670">
    <property type="protein sequence ID" value="CAL96499.1"/>
    <property type="molecule type" value="Genomic_DNA"/>
</dbReference>
<evidence type="ECO:0000313" key="1">
    <source>
        <dbReference type="EMBL" id="CAL96499.1"/>
    </source>
</evidence>
<sequence length="403" mass="42701">MVAIAPLHRNRHFMPELIVTHAEELAYLWGRRRAAVSSDSLTLRDLQHLHERIDAHLQGMLVAVAELPALLGDWLASADRDEVFAIACALLRGGDAAHAATVAAAFGSASGARLLGLRDALGAAPQIHTETALHAALNGDDDARAAAAAAALAGQRRIGAGEPALLRLLQAEDPAVAEQAWRTLALLDGAGMPQPPYRDAVRRPQPGLRRVVLAAASWRGEAWVPQVARQLAEGGDAVGLEHWAAVGDTALQAPWANLLAATPAPSRCALLARSGHPDAIEALLALMAEPDPAAAAAAGTAFTRLTGLDVEGERRTLPVNADADDFEREFAPDVWLPDAARAQQLWNRHHAQWRGGRRWCRGHEVSATLSTAAQASIDLAARWDFGMRAALAGARLMAPPPVV</sequence>
<organism evidence="1 2">
    <name type="scientific">Azoarcus sp. (strain BH72)</name>
    <dbReference type="NCBI Taxonomy" id="418699"/>
    <lineage>
        <taxon>Bacteria</taxon>
        <taxon>Pseudomonadati</taxon>
        <taxon>Pseudomonadota</taxon>
        <taxon>Betaproteobacteria</taxon>
        <taxon>Rhodocyclales</taxon>
        <taxon>Zoogloeaceae</taxon>
        <taxon>Azoarcus</taxon>
    </lineage>
</organism>
<evidence type="ECO:0008006" key="3">
    <source>
        <dbReference type="Google" id="ProtNLM"/>
    </source>
</evidence>
<dbReference type="RefSeq" id="WP_011767605.1">
    <property type="nucleotide sequence ID" value="NC_008702.1"/>
</dbReference>
<name>A1KCE3_AZOSB</name>